<keyword evidence="1" id="KW-1133">Transmembrane helix</keyword>
<dbReference type="PATRIC" id="fig|1389489.3.peg.1686"/>
<dbReference type="STRING" id="1389489.O159_17540"/>
<sequence>MIVFAAVVLLNAGFAAVVWPRFFTRVRKDARDEAGRSTPFLVAHAVLFGVALLLALLSATAGALLLLA</sequence>
<proteinExistence type="predicted"/>
<dbReference type="EMBL" id="CP006734">
    <property type="protein sequence ID" value="AGW41792.1"/>
    <property type="molecule type" value="Genomic_DNA"/>
</dbReference>
<dbReference type="RefSeq" id="WP_021755276.1">
    <property type="nucleotide sequence ID" value="NC_022438.1"/>
</dbReference>
<name>U3PAE2_LEIXC</name>
<keyword evidence="1" id="KW-0472">Membrane</keyword>
<dbReference type="InterPro" id="IPR058061">
    <property type="entry name" value="SCO4848-like"/>
</dbReference>
<organism evidence="2 3">
    <name type="scientific">Leifsonia xyli subsp. cynodontis DSM 46306</name>
    <dbReference type="NCBI Taxonomy" id="1389489"/>
    <lineage>
        <taxon>Bacteria</taxon>
        <taxon>Bacillati</taxon>
        <taxon>Actinomycetota</taxon>
        <taxon>Actinomycetes</taxon>
        <taxon>Micrococcales</taxon>
        <taxon>Microbacteriaceae</taxon>
        <taxon>Leifsonia</taxon>
    </lineage>
</organism>
<gene>
    <name evidence="2" type="ORF">O159_17540</name>
</gene>
<dbReference type="NCBIfam" id="NF046117">
    <property type="entry name" value="SCO4848_fam"/>
    <property type="match status" value="1"/>
</dbReference>
<keyword evidence="1" id="KW-0812">Transmembrane</keyword>
<evidence type="ECO:0000313" key="2">
    <source>
        <dbReference type="EMBL" id="AGW41792.1"/>
    </source>
</evidence>
<dbReference type="HOGENOM" id="CLU_168335_1_1_11"/>
<dbReference type="OrthoDB" id="4954985at2"/>
<accession>U3PAE2</accession>
<dbReference type="KEGG" id="lxy:O159_17540"/>
<keyword evidence="3" id="KW-1185">Reference proteome</keyword>
<feature type="transmembrane region" description="Helical" evidence="1">
    <location>
        <begin position="39"/>
        <end position="67"/>
    </location>
</feature>
<protein>
    <submittedName>
        <fullName evidence="2">Uncharacterized protein</fullName>
    </submittedName>
</protein>
<dbReference type="Pfam" id="PF26606">
    <property type="entry name" value="SCO4848"/>
    <property type="match status" value="1"/>
</dbReference>
<dbReference type="Proteomes" id="UP000016743">
    <property type="component" value="Chromosome"/>
</dbReference>
<dbReference type="AlphaFoldDB" id="U3PAE2"/>
<evidence type="ECO:0000256" key="1">
    <source>
        <dbReference type="SAM" id="Phobius"/>
    </source>
</evidence>
<reference evidence="2 3" key="1">
    <citation type="journal article" date="2013" name="Genome Announc.">
        <title>Complete Genome Sequence of Leifsonia xyli subsp. cynodontis Strain DSM46306, a Gram-Positive Bacterial Pathogen of Grasses.</title>
        <authorList>
            <person name="Monteiro-Vitorello C.B."/>
            <person name="Zerillo M.M."/>
            <person name="Van Sluys M.A."/>
            <person name="Camargo L.E."/>
            <person name="Kitajima J.P."/>
        </authorList>
    </citation>
    <scope>NUCLEOTIDE SEQUENCE [LARGE SCALE GENOMIC DNA]</scope>
    <source>
        <strain evidence="2 3">DSM 46306</strain>
    </source>
</reference>
<evidence type="ECO:0000313" key="3">
    <source>
        <dbReference type="Proteomes" id="UP000016743"/>
    </source>
</evidence>